<accession>A0A0C2FN74</accession>
<proteinExistence type="predicted"/>
<dbReference type="CDD" id="cd09401">
    <property type="entry name" value="LIM_TLP_like"/>
    <property type="match status" value="1"/>
</dbReference>
<dbReference type="Gene3D" id="2.10.110.10">
    <property type="entry name" value="Cysteine Rich Protein"/>
    <property type="match status" value="1"/>
</dbReference>
<evidence type="ECO:0000256" key="5">
    <source>
        <dbReference type="ARBA" id="ARBA00023038"/>
    </source>
</evidence>
<evidence type="ECO:0000256" key="8">
    <source>
        <dbReference type="PROSITE-ProRule" id="PRU00125"/>
    </source>
</evidence>
<keyword evidence="5 8" id="KW-0440">LIM domain</keyword>
<keyword evidence="2 8" id="KW-0479">Metal-binding</keyword>
<name>A0A0C2FN74_9BILA</name>
<dbReference type="SMART" id="SM00132">
    <property type="entry name" value="LIM"/>
    <property type="match status" value="1"/>
</dbReference>
<dbReference type="FunFam" id="2.10.110.10:FF:000054">
    <property type="entry name" value="Cysteine-rich protein 1"/>
    <property type="match status" value="1"/>
</dbReference>
<evidence type="ECO:0000256" key="1">
    <source>
        <dbReference type="ARBA" id="ARBA00022481"/>
    </source>
</evidence>
<evidence type="ECO:0000256" key="3">
    <source>
        <dbReference type="ARBA" id="ARBA00022833"/>
    </source>
</evidence>
<dbReference type="PROSITE" id="PS50023">
    <property type="entry name" value="LIM_DOMAIN_2"/>
    <property type="match status" value="1"/>
</dbReference>
<dbReference type="SUPFAM" id="SSF57716">
    <property type="entry name" value="Glucocorticoid receptor-like (DNA-binding domain)"/>
    <property type="match status" value="2"/>
</dbReference>
<comment type="function">
    <text evidence="6">Seems to have a role in zinc absorption and may function as an intracellular zinc transport protein.</text>
</comment>
<organism evidence="10 11">
    <name type="scientific">Ancylostoma duodenale</name>
    <dbReference type="NCBI Taxonomy" id="51022"/>
    <lineage>
        <taxon>Eukaryota</taxon>
        <taxon>Metazoa</taxon>
        <taxon>Ecdysozoa</taxon>
        <taxon>Nematoda</taxon>
        <taxon>Chromadorea</taxon>
        <taxon>Rhabditida</taxon>
        <taxon>Rhabditina</taxon>
        <taxon>Rhabditomorpha</taxon>
        <taxon>Strongyloidea</taxon>
        <taxon>Ancylostomatidae</taxon>
        <taxon>Ancylostomatinae</taxon>
        <taxon>Ancylostoma</taxon>
    </lineage>
</organism>
<keyword evidence="3 8" id="KW-0862">Zinc</keyword>
<dbReference type="GO" id="GO:0046872">
    <property type="term" value="F:metal ion binding"/>
    <property type="evidence" value="ECO:0007669"/>
    <property type="project" value="UniProtKB-KW"/>
</dbReference>
<keyword evidence="1" id="KW-0488">Methylation</keyword>
<protein>
    <recommendedName>
        <fullName evidence="7">Cysteine-rich protein 1</fullName>
    </recommendedName>
</protein>
<sequence length="126" mass="13711">MIEVPTTTHAMSRRQGQCGLLFRILEASGQGQTQARKDQSLRAMPNCPACNKPVYFAERVTSLGKDWHRPCLRCANDSCKKTLSPGSHSEHEGKPYCKQCYGALFGPKGYGHGGTESHTFHGGATG</sequence>
<dbReference type="EMBL" id="KN769642">
    <property type="protein sequence ID" value="KIH46291.1"/>
    <property type="molecule type" value="Genomic_DNA"/>
</dbReference>
<dbReference type="Proteomes" id="UP000054047">
    <property type="component" value="Unassembled WGS sequence"/>
</dbReference>
<evidence type="ECO:0000313" key="10">
    <source>
        <dbReference type="EMBL" id="KIH46291.1"/>
    </source>
</evidence>
<keyword evidence="11" id="KW-1185">Reference proteome</keyword>
<evidence type="ECO:0000259" key="9">
    <source>
        <dbReference type="PROSITE" id="PS50023"/>
    </source>
</evidence>
<keyword evidence="4" id="KW-0007">Acetylation</keyword>
<gene>
    <name evidence="10" type="ORF">ANCDUO_23658</name>
</gene>
<reference evidence="10 11" key="1">
    <citation type="submission" date="2013-12" db="EMBL/GenBank/DDBJ databases">
        <title>Draft genome of the parsitic nematode Ancylostoma duodenale.</title>
        <authorList>
            <person name="Mitreva M."/>
        </authorList>
    </citation>
    <scope>NUCLEOTIDE SEQUENCE [LARGE SCALE GENOMIC DNA]</scope>
    <source>
        <strain evidence="10 11">Zhejiang</strain>
    </source>
</reference>
<dbReference type="PANTHER" id="PTHR46074">
    <property type="entry name" value="CYSTEINE-RICH PROTEIN CRIP FAMILY MEMBER"/>
    <property type="match status" value="1"/>
</dbReference>
<feature type="domain" description="LIM zinc-binding" evidence="9">
    <location>
        <begin position="45"/>
        <end position="107"/>
    </location>
</feature>
<evidence type="ECO:0000313" key="11">
    <source>
        <dbReference type="Proteomes" id="UP000054047"/>
    </source>
</evidence>
<evidence type="ECO:0000256" key="2">
    <source>
        <dbReference type="ARBA" id="ARBA00022723"/>
    </source>
</evidence>
<dbReference type="PANTHER" id="PTHR46074:SF5">
    <property type="entry name" value="LIM DOMAIN-CONTAINING PROTEIN C"/>
    <property type="match status" value="1"/>
</dbReference>
<dbReference type="AlphaFoldDB" id="A0A0C2FN74"/>
<dbReference type="OrthoDB" id="25654at2759"/>
<evidence type="ECO:0000256" key="7">
    <source>
        <dbReference type="ARBA" id="ARBA00072537"/>
    </source>
</evidence>
<dbReference type="Pfam" id="PF00412">
    <property type="entry name" value="LIM"/>
    <property type="match status" value="1"/>
</dbReference>
<dbReference type="InterPro" id="IPR001781">
    <property type="entry name" value="Znf_LIM"/>
</dbReference>
<evidence type="ECO:0000256" key="4">
    <source>
        <dbReference type="ARBA" id="ARBA00022990"/>
    </source>
</evidence>
<evidence type="ECO:0000256" key="6">
    <source>
        <dbReference type="ARBA" id="ARBA00055254"/>
    </source>
</evidence>